<dbReference type="InterPro" id="IPR008189">
    <property type="entry name" value="rRNA_ssu_MeTfrase_I"/>
</dbReference>
<dbReference type="SUPFAM" id="SSF53790">
    <property type="entry name" value="Tetrapyrrole methylase"/>
    <property type="match status" value="1"/>
</dbReference>
<comment type="catalytic activity">
    <reaction evidence="6">
        <text>cytidine(1402) in 16S rRNA + S-adenosyl-L-methionine = 2'-O-methylcytidine(1402) in 16S rRNA + S-adenosyl-L-homocysteine + H(+)</text>
        <dbReference type="Rhea" id="RHEA:42924"/>
        <dbReference type="Rhea" id="RHEA-COMP:10285"/>
        <dbReference type="Rhea" id="RHEA-COMP:10286"/>
        <dbReference type="ChEBI" id="CHEBI:15378"/>
        <dbReference type="ChEBI" id="CHEBI:57856"/>
        <dbReference type="ChEBI" id="CHEBI:59789"/>
        <dbReference type="ChEBI" id="CHEBI:74495"/>
        <dbReference type="ChEBI" id="CHEBI:82748"/>
        <dbReference type="EC" id="2.1.1.198"/>
    </reaction>
</comment>
<reference evidence="8" key="1">
    <citation type="journal article" date="2018" name="Antonie Van Leeuwenhoek">
        <title>Proteinivorax hydrogeniformans sp. nov., an anaerobic, haloalkaliphilic bacterium fermenting proteinaceous compounds with high hydrogen production.</title>
        <authorList>
            <person name="Boltyanskaya Y."/>
            <person name="Detkova E."/>
            <person name="Pimenov N."/>
            <person name="Kevbrin V."/>
        </authorList>
    </citation>
    <scope>NUCLEOTIDE SEQUENCE</scope>
    <source>
        <strain evidence="8">Z-710</strain>
    </source>
</reference>
<dbReference type="EMBL" id="CP159485">
    <property type="protein sequence ID" value="XCI28773.1"/>
    <property type="molecule type" value="Genomic_DNA"/>
</dbReference>
<dbReference type="Pfam" id="PF00590">
    <property type="entry name" value="TP_methylase"/>
    <property type="match status" value="1"/>
</dbReference>
<evidence type="ECO:0000256" key="4">
    <source>
        <dbReference type="ARBA" id="ARBA00022679"/>
    </source>
</evidence>
<sequence>MGKLFLVSTPIGNLEDISYRAIRTLKEVDMVAAEDTRRTGILLKKFDIKKPMISYHKFNEKKQVEKIITHLQEGNEVALVSDAGTPAISDPGYILVEKVIAEGFEVSAIPGPCAFISALAMSGLDTTSFTFFGFMPKQKGRKNEFIKEMLEHNKTSVFYQSPHDFSDTLEQIYKLQPNKKIVVVREITKVFEERKDGTAEELLAYFCNGIKGEITMLLPKAEKKKPKLEEGAVMVKELVDDGRFLKEACKEVALNTGLSQRDLYQHYIKK</sequence>
<dbReference type="PROSITE" id="PS01296">
    <property type="entry name" value="RSMI"/>
    <property type="match status" value="1"/>
</dbReference>
<dbReference type="EC" id="2.1.1.198" evidence="6"/>
<dbReference type="NCBIfam" id="TIGR00096">
    <property type="entry name" value="16S rRNA (cytidine(1402)-2'-O)-methyltransferase"/>
    <property type="match status" value="1"/>
</dbReference>
<keyword evidence="2 6" id="KW-0698">rRNA processing</keyword>
<comment type="function">
    <text evidence="6">Catalyzes the 2'-O-methylation of the ribose of cytidine 1402 (C1402) in 16S rRNA.</text>
</comment>
<dbReference type="PANTHER" id="PTHR46111:SF1">
    <property type="entry name" value="RIBOSOMAL RNA SMALL SUBUNIT METHYLTRANSFERASE I"/>
    <property type="match status" value="1"/>
</dbReference>
<dbReference type="GO" id="GO:0070677">
    <property type="term" value="F:rRNA (cytosine-2'-O-)-methyltransferase activity"/>
    <property type="evidence" value="ECO:0007669"/>
    <property type="project" value="UniProtKB-UniRule"/>
</dbReference>
<keyword evidence="1 6" id="KW-0963">Cytoplasm</keyword>
<dbReference type="Gene3D" id="3.30.950.10">
    <property type="entry name" value="Methyltransferase, Cobalt-precorrin-4 Transmethylase, Domain 2"/>
    <property type="match status" value="1"/>
</dbReference>
<dbReference type="CDD" id="cd11648">
    <property type="entry name" value="RsmI"/>
    <property type="match status" value="1"/>
</dbReference>
<keyword evidence="5 6" id="KW-0949">S-adenosyl-L-methionine</keyword>
<keyword evidence="4 6" id="KW-0808">Transferase</keyword>
<dbReference type="FunFam" id="3.40.1010.10:FF:000007">
    <property type="entry name" value="Ribosomal RNA small subunit methyltransferase I"/>
    <property type="match status" value="1"/>
</dbReference>
<organism evidence="8">
    <name type="scientific">Proteinivorax hydrogeniformans</name>
    <dbReference type="NCBI Taxonomy" id="1826727"/>
    <lineage>
        <taxon>Bacteria</taxon>
        <taxon>Bacillati</taxon>
        <taxon>Bacillota</taxon>
        <taxon>Clostridia</taxon>
        <taxon>Eubacteriales</taxon>
        <taxon>Proteinivoracaceae</taxon>
        <taxon>Proteinivorax</taxon>
    </lineage>
</organism>
<evidence type="ECO:0000256" key="2">
    <source>
        <dbReference type="ARBA" id="ARBA00022552"/>
    </source>
</evidence>
<evidence type="ECO:0000256" key="1">
    <source>
        <dbReference type="ARBA" id="ARBA00022490"/>
    </source>
</evidence>
<feature type="domain" description="Tetrapyrrole methylase" evidence="7">
    <location>
        <begin position="3"/>
        <end position="202"/>
    </location>
</feature>
<dbReference type="HAMAP" id="MF_01877">
    <property type="entry name" value="16SrRNA_methyltr_I"/>
    <property type="match status" value="1"/>
</dbReference>
<comment type="subcellular location">
    <subcellularLocation>
        <location evidence="6">Cytoplasm</location>
    </subcellularLocation>
</comment>
<comment type="similarity">
    <text evidence="6">Belongs to the methyltransferase superfamily. RsmI family.</text>
</comment>
<evidence type="ECO:0000256" key="5">
    <source>
        <dbReference type="ARBA" id="ARBA00022691"/>
    </source>
</evidence>
<evidence type="ECO:0000313" key="8">
    <source>
        <dbReference type="EMBL" id="XCI28773.1"/>
    </source>
</evidence>
<keyword evidence="3 6" id="KW-0489">Methyltransferase</keyword>
<reference evidence="8" key="2">
    <citation type="submission" date="2024-06" db="EMBL/GenBank/DDBJ databases">
        <authorList>
            <person name="Petrova K.O."/>
            <person name="Toshchakov S.V."/>
            <person name="Boltjanskaja Y.V."/>
            <person name="Kevbrin V.V."/>
        </authorList>
    </citation>
    <scope>NUCLEOTIDE SEQUENCE</scope>
    <source>
        <strain evidence="8">Z-710</strain>
    </source>
</reference>
<dbReference type="Gene3D" id="3.40.1010.10">
    <property type="entry name" value="Cobalt-precorrin-4 Transmethylase, Domain 1"/>
    <property type="match status" value="1"/>
</dbReference>
<evidence type="ECO:0000256" key="3">
    <source>
        <dbReference type="ARBA" id="ARBA00022603"/>
    </source>
</evidence>
<dbReference type="InterPro" id="IPR014777">
    <property type="entry name" value="4pyrrole_Mease_sub1"/>
</dbReference>
<dbReference type="InterPro" id="IPR000878">
    <property type="entry name" value="4pyrrol_Mease"/>
</dbReference>
<dbReference type="InterPro" id="IPR035996">
    <property type="entry name" value="4pyrrol_Methylase_sf"/>
</dbReference>
<dbReference type="InterPro" id="IPR014776">
    <property type="entry name" value="4pyrrole_Mease_sub2"/>
</dbReference>
<name>A0AAU8HT78_9FIRM</name>
<dbReference type="InterPro" id="IPR018063">
    <property type="entry name" value="SAM_MeTrfase_RsmI_CS"/>
</dbReference>
<dbReference type="GO" id="GO:0005737">
    <property type="term" value="C:cytoplasm"/>
    <property type="evidence" value="ECO:0007669"/>
    <property type="project" value="UniProtKB-SubCell"/>
</dbReference>
<dbReference type="AlphaFoldDB" id="A0AAU8HT78"/>
<evidence type="ECO:0000259" key="7">
    <source>
        <dbReference type="Pfam" id="PF00590"/>
    </source>
</evidence>
<protein>
    <recommendedName>
        <fullName evidence="6">Ribosomal RNA small subunit methyltransferase I</fullName>
        <ecNumber evidence="6">2.1.1.198</ecNumber>
    </recommendedName>
    <alternativeName>
        <fullName evidence="6">16S rRNA 2'-O-ribose C1402 methyltransferase</fullName>
    </alternativeName>
    <alternativeName>
        <fullName evidence="6">rRNA (cytidine-2'-O-)-methyltransferase RsmI</fullName>
    </alternativeName>
</protein>
<dbReference type="PIRSF" id="PIRSF005917">
    <property type="entry name" value="MTase_YraL"/>
    <property type="match status" value="1"/>
</dbReference>
<gene>
    <name evidence="6 8" type="primary">rsmI</name>
    <name evidence="8" type="ORF">PRVXH_000046</name>
</gene>
<accession>A0AAU8HT78</accession>
<proteinExistence type="inferred from homology"/>
<evidence type="ECO:0000256" key="6">
    <source>
        <dbReference type="HAMAP-Rule" id="MF_01877"/>
    </source>
</evidence>
<dbReference type="PANTHER" id="PTHR46111">
    <property type="entry name" value="RIBOSOMAL RNA SMALL SUBUNIT METHYLTRANSFERASE I"/>
    <property type="match status" value="1"/>
</dbReference>
<dbReference type="RefSeq" id="WP_353893325.1">
    <property type="nucleotide sequence ID" value="NZ_CP159485.1"/>
</dbReference>